<evidence type="ECO:0000256" key="3">
    <source>
        <dbReference type="ARBA" id="ARBA00022448"/>
    </source>
</evidence>
<dbReference type="FunFam" id="1.20.1720.10:FF:000005">
    <property type="entry name" value="Bcr/CflA family efflux transporter"/>
    <property type="match status" value="1"/>
</dbReference>
<name>A0A0H3AIY5_VIBC3</name>
<organism evidence="10 11">
    <name type="scientific">Vibrio cholerae serotype O1 (strain ATCC 39541 / Classical Ogawa 395 / O395)</name>
    <dbReference type="NCBI Taxonomy" id="345073"/>
    <lineage>
        <taxon>Bacteria</taxon>
        <taxon>Pseudomonadati</taxon>
        <taxon>Pseudomonadota</taxon>
        <taxon>Gammaproteobacteria</taxon>
        <taxon>Vibrionales</taxon>
        <taxon>Vibrionaceae</taxon>
        <taxon>Vibrio</taxon>
    </lineage>
</organism>
<dbReference type="KEGG" id="vco:VC0395_A2531"/>
<dbReference type="NCBIfam" id="NF008270">
    <property type="entry name" value="PRK11043.1"/>
    <property type="match status" value="1"/>
</dbReference>
<evidence type="ECO:0000256" key="7">
    <source>
        <dbReference type="ARBA" id="ARBA00023136"/>
    </source>
</evidence>
<dbReference type="Pfam" id="PF07690">
    <property type="entry name" value="MFS_1"/>
    <property type="match status" value="1"/>
</dbReference>
<keyword evidence="6 8" id="KW-1133">Transmembrane helix</keyword>
<evidence type="ECO:0000256" key="5">
    <source>
        <dbReference type="ARBA" id="ARBA00022692"/>
    </source>
</evidence>
<evidence type="ECO:0000256" key="1">
    <source>
        <dbReference type="ARBA" id="ARBA00004651"/>
    </source>
</evidence>
<gene>
    <name evidence="10" type="ordered locus">VC0395_A2531</name>
</gene>
<dbReference type="EMBL" id="CP000627">
    <property type="protein sequence ID" value="ABQ20332.1"/>
    <property type="molecule type" value="Genomic_DNA"/>
</dbReference>
<keyword evidence="4" id="KW-1003">Cell membrane</keyword>
<dbReference type="KEGG" id="vcr:VC395_0194"/>
<dbReference type="InterPro" id="IPR036259">
    <property type="entry name" value="MFS_trans_sf"/>
</dbReference>
<dbReference type="GO" id="GO:0042910">
    <property type="term" value="F:xenobiotic transmembrane transporter activity"/>
    <property type="evidence" value="ECO:0007669"/>
    <property type="project" value="InterPro"/>
</dbReference>
<comment type="subcellular location">
    <subcellularLocation>
        <location evidence="8">Cell inner membrane</location>
        <topology evidence="8">Multi-pass membrane protein</topology>
    </subcellularLocation>
    <subcellularLocation>
        <location evidence="1">Cell membrane</location>
        <topology evidence="1">Multi-pass membrane protein</topology>
    </subcellularLocation>
</comment>
<evidence type="ECO:0000256" key="4">
    <source>
        <dbReference type="ARBA" id="ARBA00022475"/>
    </source>
</evidence>
<feature type="transmembrane region" description="Helical" evidence="8">
    <location>
        <begin position="140"/>
        <end position="160"/>
    </location>
</feature>
<dbReference type="Proteomes" id="UP000000249">
    <property type="component" value="Chromosome 1"/>
</dbReference>
<feature type="transmembrane region" description="Helical" evidence="8">
    <location>
        <begin position="249"/>
        <end position="266"/>
    </location>
</feature>
<feature type="domain" description="Major facilitator superfamily (MFS) profile" evidence="9">
    <location>
        <begin position="16"/>
        <end position="392"/>
    </location>
</feature>
<dbReference type="AlphaFoldDB" id="A0A0H3AIY5"/>
<keyword evidence="8" id="KW-0997">Cell inner membrane</keyword>
<dbReference type="CDD" id="cd17320">
    <property type="entry name" value="MFS_MdfA_MDR_like"/>
    <property type="match status" value="1"/>
</dbReference>
<evidence type="ECO:0000313" key="10">
    <source>
        <dbReference type="EMBL" id="ABQ20332.1"/>
    </source>
</evidence>
<feature type="transmembrane region" description="Helical" evidence="8">
    <location>
        <begin position="107"/>
        <end position="128"/>
    </location>
</feature>
<dbReference type="PANTHER" id="PTHR43124">
    <property type="entry name" value="PURINE EFFLUX PUMP PBUE"/>
    <property type="match status" value="1"/>
</dbReference>
<protein>
    <recommendedName>
        <fullName evidence="8">Bcr/CflA family efflux transporter</fullName>
    </recommendedName>
</protein>
<feature type="transmembrane region" description="Helical" evidence="8">
    <location>
        <begin position="304"/>
        <end position="326"/>
    </location>
</feature>
<keyword evidence="3 8" id="KW-0813">Transport</keyword>
<accession>A0A0H3AIY5</accession>
<dbReference type="Gene3D" id="1.20.1720.10">
    <property type="entry name" value="Multidrug resistance protein D"/>
    <property type="match status" value="1"/>
</dbReference>
<feature type="transmembrane region" description="Helical" evidence="8">
    <location>
        <begin position="82"/>
        <end position="101"/>
    </location>
</feature>
<evidence type="ECO:0000259" key="9">
    <source>
        <dbReference type="PROSITE" id="PS50850"/>
    </source>
</evidence>
<feature type="transmembrane region" description="Helical" evidence="8">
    <location>
        <begin position="166"/>
        <end position="188"/>
    </location>
</feature>
<dbReference type="PATRIC" id="fig|345073.21.peg.183"/>
<keyword evidence="7 8" id="KW-0472">Membrane</keyword>
<feature type="transmembrane region" description="Helical" evidence="8">
    <location>
        <begin position="370"/>
        <end position="388"/>
    </location>
</feature>
<dbReference type="GO" id="GO:0005886">
    <property type="term" value="C:plasma membrane"/>
    <property type="evidence" value="ECO:0007669"/>
    <property type="project" value="UniProtKB-SubCell"/>
</dbReference>
<dbReference type="InterPro" id="IPR004812">
    <property type="entry name" value="Efflux_drug-R_Bcr/CmlA"/>
</dbReference>
<dbReference type="InterPro" id="IPR011701">
    <property type="entry name" value="MFS"/>
</dbReference>
<evidence type="ECO:0000256" key="2">
    <source>
        <dbReference type="ARBA" id="ARBA00006236"/>
    </source>
</evidence>
<sequence>MNNFDGHEKMKVSFFQLVYLSALSMLGFIATDMYLPAFKMMETAFATGPEQIALSLTVFLVGMALGQLLWGLASDKFGHRNTLIAGLLVFTLASAGLAFSSTVWQLLLLRFIQAIGVCAPAVIWQAMVIKRYPSSASQQLFATIMPLVALSPALAPQLGVLLADYFGWHSIFLTLTLMGIVLVVSTGLQTNEIAEPKTTSIAQDIKGLLKSKTYLGNVMMFACASAAFFAYLTGMPEIMAQLGYQARDIGLSFIPQTIAFMVGGYLGKKAVQKYGDELVLKQLIALFTLSAAMIFVASQWTLSSIWPILAPFCLIAVANGAMYPIVVNRALSSAKQSPATAAGLQNSLQISVSSLSSALVAALASQAQPVTGIAIVLCTGGLWIGYILSNRQLREQFTTPDNARVVSDE</sequence>
<dbReference type="SUPFAM" id="SSF103473">
    <property type="entry name" value="MFS general substrate transporter"/>
    <property type="match status" value="1"/>
</dbReference>
<dbReference type="eggNOG" id="COG2814">
    <property type="taxonomic scope" value="Bacteria"/>
</dbReference>
<feature type="transmembrane region" description="Helical" evidence="8">
    <location>
        <begin position="214"/>
        <end position="234"/>
    </location>
</feature>
<dbReference type="PROSITE" id="PS50850">
    <property type="entry name" value="MFS"/>
    <property type="match status" value="1"/>
</dbReference>
<feature type="transmembrane region" description="Helical" evidence="8">
    <location>
        <begin position="12"/>
        <end position="31"/>
    </location>
</feature>
<reference evidence="10 11" key="1">
    <citation type="submission" date="2007-03" db="EMBL/GenBank/DDBJ databases">
        <authorList>
            <person name="Heidelberg J."/>
        </authorList>
    </citation>
    <scope>NUCLEOTIDE SEQUENCE [LARGE SCALE GENOMIC DNA]</scope>
    <source>
        <strain evidence="11">ATCC 39541 / Classical Ogawa 395 / O395</strain>
    </source>
</reference>
<evidence type="ECO:0000256" key="6">
    <source>
        <dbReference type="ARBA" id="ARBA00022989"/>
    </source>
</evidence>
<feature type="transmembrane region" description="Helical" evidence="8">
    <location>
        <begin position="278"/>
        <end position="298"/>
    </location>
</feature>
<feature type="transmembrane region" description="Helical" evidence="8">
    <location>
        <begin position="51"/>
        <end position="70"/>
    </location>
</feature>
<evidence type="ECO:0000256" key="8">
    <source>
        <dbReference type="RuleBase" id="RU365088"/>
    </source>
</evidence>
<dbReference type="GO" id="GO:1990961">
    <property type="term" value="P:xenobiotic detoxification by transmembrane export across the plasma membrane"/>
    <property type="evidence" value="ECO:0007669"/>
    <property type="project" value="InterPro"/>
</dbReference>
<comment type="similarity">
    <text evidence="2 8">Belongs to the major facilitator superfamily. Bcr/CmlA family.</text>
</comment>
<dbReference type="InterPro" id="IPR050189">
    <property type="entry name" value="MFS_Efflux_Transporters"/>
</dbReference>
<dbReference type="InterPro" id="IPR020846">
    <property type="entry name" value="MFS_dom"/>
</dbReference>
<dbReference type="NCBIfam" id="TIGR00710">
    <property type="entry name" value="efflux_Bcr_CflA"/>
    <property type="match status" value="1"/>
</dbReference>
<keyword evidence="5 8" id="KW-0812">Transmembrane</keyword>
<evidence type="ECO:0000313" key="11">
    <source>
        <dbReference type="Proteomes" id="UP000000249"/>
    </source>
</evidence>
<feature type="transmembrane region" description="Helical" evidence="8">
    <location>
        <begin position="347"/>
        <end position="364"/>
    </location>
</feature>
<dbReference type="PANTHER" id="PTHR43124:SF3">
    <property type="entry name" value="CHLORAMPHENICOL EFFLUX PUMP RV0191"/>
    <property type="match status" value="1"/>
</dbReference>
<proteinExistence type="inferred from homology"/>